<protein>
    <recommendedName>
        <fullName evidence="2">guanylate kinase</fullName>
        <ecNumber evidence="2">2.7.4.8</ecNumber>
    </recommendedName>
</protein>
<dbReference type="PROSITE" id="PS50052">
    <property type="entry name" value="GUANYLATE_KINASE_2"/>
    <property type="match status" value="1"/>
</dbReference>
<dbReference type="HAMAP" id="MF_00328">
    <property type="entry name" value="Guanylate_kinase"/>
    <property type="match status" value="1"/>
</dbReference>
<keyword evidence="3" id="KW-0808">Transferase</keyword>
<dbReference type="InterPro" id="IPR008145">
    <property type="entry name" value="GK/Ca_channel_bsu"/>
</dbReference>
<dbReference type="Gene3D" id="3.30.63.10">
    <property type="entry name" value="Guanylate Kinase phosphate binding domain"/>
    <property type="match status" value="1"/>
</dbReference>
<comment type="similarity">
    <text evidence="1">Belongs to the guanylate kinase family.</text>
</comment>
<accession>A0A6J7CE87</accession>
<keyword evidence="6" id="KW-0067">ATP-binding</keyword>
<dbReference type="NCBIfam" id="TIGR03263">
    <property type="entry name" value="guanyl_kin"/>
    <property type="match status" value="1"/>
</dbReference>
<keyword evidence="4" id="KW-0547">Nucleotide-binding</keyword>
<evidence type="ECO:0000313" key="8">
    <source>
        <dbReference type="EMBL" id="CAB4856622.1"/>
    </source>
</evidence>
<keyword evidence="5" id="KW-0418">Kinase</keyword>
<dbReference type="GO" id="GO:0005829">
    <property type="term" value="C:cytosol"/>
    <property type="evidence" value="ECO:0007669"/>
    <property type="project" value="TreeGrafter"/>
</dbReference>
<reference evidence="8" key="1">
    <citation type="submission" date="2020-05" db="EMBL/GenBank/DDBJ databases">
        <authorList>
            <person name="Chiriac C."/>
            <person name="Salcher M."/>
            <person name="Ghai R."/>
            <person name="Kavagutti S V."/>
        </authorList>
    </citation>
    <scope>NUCLEOTIDE SEQUENCE</scope>
</reference>
<dbReference type="FunFam" id="3.30.63.10:FF:000002">
    <property type="entry name" value="Guanylate kinase 1"/>
    <property type="match status" value="1"/>
</dbReference>
<evidence type="ECO:0000256" key="4">
    <source>
        <dbReference type="ARBA" id="ARBA00022741"/>
    </source>
</evidence>
<dbReference type="InterPro" id="IPR017665">
    <property type="entry name" value="Guanylate_kinase"/>
</dbReference>
<dbReference type="CDD" id="cd00071">
    <property type="entry name" value="GMPK"/>
    <property type="match status" value="1"/>
</dbReference>
<dbReference type="EC" id="2.7.4.8" evidence="2"/>
<dbReference type="PANTHER" id="PTHR23117:SF13">
    <property type="entry name" value="GUANYLATE KINASE"/>
    <property type="match status" value="1"/>
</dbReference>
<dbReference type="GO" id="GO:0004385">
    <property type="term" value="F:GMP kinase activity"/>
    <property type="evidence" value="ECO:0007669"/>
    <property type="project" value="UniProtKB-EC"/>
</dbReference>
<evidence type="ECO:0000256" key="5">
    <source>
        <dbReference type="ARBA" id="ARBA00022777"/>
    </source>
</evidence>
<dbReference type="EMBL" id="CAFBLM010000001">
    <property type="protein sequence ID" value="CAB4856622.1"/>
    <property type="molecule type" value="Genomic_DNA"/>
</dbReference>
<proteinExistence type="inferred from homology"/>
<organism evidence="8">
    <name type="scientific">freshwater metagenome</name>
    <dbReference type="NCBI Taxonomy" id="449393"/>
    <lineage>
        <taxon>unclassified sequences</taxon>
        <taxon>metagenomes</taxon>
        <taxon>ecological metagenomes</taxon>
    </lineage>
</organism>
<gene>
    <name evidence="8" type="ORF">UFOPK3401_00002</name>
</gene>
<evidence type="ECO:0000256" key="3">
    <source>
        <dbReference type="ARBA" id="ARBA00022679"/>
    </source>
</evidence>
<sequence>MTDQGRLVVVVGPSGVGKGTVIQRALELDPALWLSISATAREPRPDEVNGVDYHFVSRSAFVDMVNADEFLEWATYAGNPYGTPRQAVEDRLHAGQSVILEIDLAGARHVKAALPEALLVFLAPPSFEVLEARLRDRATEDEDAILRRLQIAKVELAAESECDYVVINEDVSTAAAELVELAHSS</sequence>
<dbReference type="GO" id="GO:0005524">
    <property type="term" value="F:ATP binding"/>
    <property type="evidence" value="ECO:0007669"/>
    <property type="project" value="UniProtKB-KW"/>
</dbReference>
<evidence type="ECO:0000256" key="1">
    <source>
        <dbReference type="ARBA" id="ARBA00005790"/>
    </source>
</evidence>
<name>A0A6J7CE87_9ZZZZ</name>
<dbReference type="PANTHER" id="PTHR23117">
    <property type="entry name" value="GUANYLATE KINASE-RELATED"/>
    <property type="match status" value="1"/>
</dbReference>
<dbReference type="InterPro" id="IPR027417">
    <property type="entry name" value="P-loop_NTPase"/>
</dbReference>
<evidence type="ECO:0000259" key="7">
    <source>
        <dbReference type="PROSITE" id="PS50052"/>
    </source>
</evidence>
<evidence type="ECO:0000256" key="6">
    <source>
        <dbReference type="ARBA" id="ARBA00022840"/>
    </source>
</evidence>
<dbReference type="Pfam" id="PF00625">
    <property type="entry name" value="Guanylate_kin"/>
    <property type="match status" value="1"/>
</dbReference>
<evidence type="ECO:0000256" key="2">
    <source>
        <dbReference type="ARBA" id="ARBA00012961"/>
    </source>
</evidence>
<dbReference type="AlphaFoldDB" id="A0A6J7CE87"/>
<feature type="domain" description="Guanylate kinase-like" evidence="7">
    <location>
        <begin position="5"/>
        <end position="183"/>
    </location>
</feature>
<dbReference type="Gene3D" id="3.40.50.300">
    <property type="entry name" value="P-loop containing nucleotide triphosphate hydrolases"/>
    <property type="match status" value="1"/>
</dbReference>
<dbReference type="SMART" id="SM00072">
    <property type="entry name" value="GuKc"/>
    <property type="match status" value="1"/>
</dbReference>
<dbReference type="InterPro" id="IPR008144">
    <property type="entry name" value="Guanylate_kin-like_dom"/>
</dbReference>
<dbReference type="SUPFAM" id="SSF52540">
    <property type="entry name" value="P-loop containing nucleoside triphosphate hydrolases"/>
    <property type="match status" value="1"/>
</dbReference>